<gene>
    <name evidence="2" type="ORF">KV397_05190</name>
</gene>
<accession>A0ABY4J0F6</accession>
<dbReference type="EMBL" id="CP078078">
    <property type="protein sequence ID" value="UPL17198.1"/>
    <property type="molecule type" value="Genomic_DNA"/>
</dbReference>
<dbReference type="Pfam" id="PF13761">
    <property type="entry name" value="DUF4166"/>
    <property type="match status" value="1"/>
</dbReference>
<organism evidence="2 3">
    <name type="scientific">Microbacterium aurugineum</name>
    <dbReference type="NCBI Taxonomy" id="2851642"/>
    <lineage>
        <taxon>Bacteria</taxon>
        <taxon>Bacillati</taxon>
        <taxon>Actinomycetota</taxon>
        <taxon>Actinomycetes</taxon>
        <taxon>Micrococcales</taxon>
        <taxon>Microbacteriaceae</taxon>
        <taxon>Microbacterium</taxon>
    </lineage>
</organism>
<proteinExistence type="predicted"/>
<evidence type="ECO:0000259" key="1">
    <source>
        <dbReference type="Pfam" id="PF13761"/>
    </source>
</evidence>
<sequence>MASPSPPARSTGRSVAPFAAANARGAAFLEALGEDAQRLHPELLAQMRVEAAHDSAEGLFEVAGSRFGRLAGLASPVVGPGLLVTRFARDVPFRIETVSGRSHGGRATLDTVREFRFPGATQHVVDRLFATGRPGIVQNALGARGRVQMLEQCSVTGDGALRMNTRAVALRVGGHRIALRGILRIDVELVDGWDEAHRRRTIDMRATSPVLGTVLEYHGWYRYAGGTASGSDQ</sequence>
<dbReference type="InterPro" id="IPR025311">
    <property type="entry name" value="DUF4166"/>
</dbReference>
<dbReference type="Proteomes" id="UP000830631">
    <property type="component" value="Chromosome"/>
</dbReference>
<evidence type="ECO:0000313" key="2">
    <source>
        <dbReference type="EMBL" id="UPL17198.1"/>
    </source>
</evidence>
<keyword evidence="3" id="KW-1185">Reference proteome</keyword>
<feature type="domain" description="DUF4166" evidence="1">
    <location>
        <begin position="78"/>
        <end position="220"/>
    </location>
</feature>
<dbReference type="RefSeq" id="WP_261812329.1">
    <property type="nucleotide sequence ID" value="NZ_CP078078.1"/>
</dbReference>
<name>A0ABY4J0F6_9MICO</name>
<evidence type="ECO:0000313" key="3">
    <source>
        <dbReference type="Proteomes" id="UP000830631"/>
    </source>
</evidence>
<protein>
    <submittedName>
        <fullName evidence="2">DUF4166 domain-containing protein</fullName>
    </submittedName>
</protein>
<reference evidence="2 3" key="1">
    <citation type="submission" date="2021-06" db="EMBL/GenBank/DDBJ databases">
        <title>Genome-based taxonomic framework of Microbacterium strains isolated from marine environment, the description of four new species and reclassification of four preexisting species.</title>
        <authorList>
            <person name="Lee S.D."/>
            <person name="Kim S.-M."/>
            <person name="Byeon Y.-S."/>
            <person name="Yang H.L."/>
            <person name="Kim I.S."/>
        </authorList>
    </citation>
    <scope>NUCLEOTIDE SEQUENCE [LARGE SCALE GENOMIC DNA]</scope>
    <source>
        <strain evidence="2 3">KSW4-10</strain>
    </source>
</reference>